<dbReference type="HOGENOM" id="CLU_848890_0_0_2"/>
<accession>L0I7K9</accession>
<dbReference type="RefSeq" id="WP_015299378.1">
    <property type="nucleotide sequence ID" value="NC_019964.1"/>
</dbReference>
<keyword evidence="2" id="KW-1185">Reference proteome</keyword>
<evidence type="ECO:0000313" key="1">
    <source>
        <dbReference type="EMBL" id="AGB14674.1"/>
    </source>
</evidence>
<dbReference type="KEGG" id="hru:Halru_0019"/>
<dbReference type="STRING" id="797302.Halru_0019"/>
<proteinExistence type="predicted"/>
<dbReference type="Proteomes" id="UP000010846">
    <property type="component" value="Chromosome"/>
</dbReference>
<dbReference type="EMBL" id="CP003050">
    <property type="protein sequence ID" value="AGB14674.1"/>
    <property type="molecule type" value="Genomic_DNA"/>
</dbReference>
<sequence>MKSFNTRYGRRDYIKNALSAGSVIGGFTLANHAEAQNVIESGGPEETWDVYEENFPMDDEDAAATVVSSVLNWWGAEIVPRPGGDKYVQNFDTCCLFRNQKTDGTRGYAFEEHSLSASIINGWAEFNVAPNGSDTLGAATNETPLRDGMENVAAATVEYGLSQIAGPFDYFFSASDIYDAYDETDFDTGDDRKLEWNDSFYTGRSDMTHYSWIIVDQEPGEYPAVGTMDVVSEVDASYSMWDAKVEYRVNYSTHSSPWESTETSVSSMEDEELKRRGISKINPMRAKALSGTVLPPMVTQRAIEEERPVYWTTDLPIEVTVTTQSGG</sequence>
<dbReference type="OrthoDB" id="384853at2157"/>
<dbReference type="AlphaFoldDB" id="L0I7K9"/>
<organism evidence="1 2">
    <name type="scientific">Halovivax ruber (strain DSM 18193 / JCM 13892 / XH-70)</name>
    <dbReference type="NCBI Taxonomy" id="797302"/>
    <lineage>
        <taxon>Archaea</taxon>
        <taxon>Methanobacteriati</taxon>
        <taxon>Methanobacteriota</taxon>
        <taxon>Stenosarchaea group</taxon>
        <taxon>Halobacteria</taxon>
        <taxon>Halobacteriales</taxon>
        <taxon>Natrialbaceae</taxon>
        <taxon>Halovivax</taxon>
    </lineage>
</organism>
<reference evidence="1" key="1">
    <citation type="submission" date="2011-09" db="EMBL/GenBank/DDBJ databases">
        <title>Complete sequence of Halovivax ruber XH-70.</title>
        <authorList>
            <consortium name="US DOE Joint Genome Institute"/>
            <person name="Lucas S."/>
            <person name="Han J."/>
            <person name="Lapidus A."/>
            <person name="Cheng J.-F."/>
            <person name="Goodwin L."/>
            <person name="Pitluck S."/>
            <person name="Peters L."/>
            <person name="Mikhailova N."/>
            <person name="Davenport K."/>
            <person name="Detter J.C."/>
            <person name="Han C."/>
            <person name="Tapia R."/>
            <person name="Land M."/>
            <person name="Hauser L."/>
            <person name="Kyrpides N."/>
            <person name="Ivanova N."/>
            <person name="Pagani I."/>
            <person name="Sproer C."/>
            <person name="Anderson I."/>
            <person name="Woyke T."/>
        </authorList>
    </citation>
    <scope>NUCLEOTIDE SEQUENCE</scope>
    <source>
        <strain evidence="1">XH-70</strain>
    </source>
</reference>
<name>L0I7K9_HALRX</name>
<evidence type="ECO:0000313" key="2">
    <source>
        <dbReference type="Proteomes" id="UP000010846"/>
    </source>
</evidence>
<gene>
    <name evidence="1" type="ordered locus">Halru_0019</name>
</gene>
<protein>
    <submittedName>
        <fullName evidence="1">Uncharacterized protein</fullName>
    </submittedName>
</protein>
<dbReference type="GeneID" id="14377448"/>